<reference evidence="4" key="1">
    <citation type="journal article" date="2019" name="Int. J. Syst. Evol. Microbiol.">
        <title>The Global Catalogue of Microorganisms (GCM) 10K type strain sequencing project: providing services to taxonomists for standard genome sequencing and annotation.</title>
        <authorList>
            <consortium name="The Broad Institute Genomics Platform"/>
            <consortium name="The Broad Institute Genome Sequencing Center for Infectious Disease"/>
            <person name="Wu L."/>
            <person name="Ma J."/>
        </authorList>
    </citation>
    <scope>NUCLEOTIDE SEQUENCE [LARGE SCALE GENOMIC DNA]</scope>
    <source>
        <strain evidence="4">JCM 18952</strain>
    </source>
</reference>
<name>A0ABP9TN45_9MICC</name>
<dbReference type="InterPro" id="IPR011008">
    <property type="entry name" value="Dimeric_a/b-barrel"/>
</dbReference>
<protein>
    <recommendedName>
        <fullName evidence="2">YCII-related domain-containing protein</fullName>
    </recommendedName>
</protein>
<dbReference type="Proteomes" id="UP001501257">
    <property type="component" value="Unassembled WGS sequence"/>
</dbReference>
<dbReference type="EMBL" id="BAABLK010000027">
    <property type="protein sequence ID" value="GAA5227288.1"/>
    <property type="molecule type" value="Genomic_DNA"/>
</dbReference>
<dbReference type="SUPFAM" id="SSF54909">
    <property type="entry name" value="Dimeric alpha+beta barrel"/>
    <property type="match status" value="1"/>
</dbReference>
<accession>A0ABP9TN45</accession>
<dbReference type="InterPro" id="IPR005545">
    <property type="entry name" value="YCII"/>
</dbReference>
<keyword evidence="4" id="KW-1185">Reference proteome</keyword>
<comment type="caution">
    <text evidence="3">The sequence shown here is derived from an EMBL/GenBank/DDBJ whole genome shotgun (WGS) entry which is preliminary data.</text>
</comment>
<organism evidence="3 4">
    <name type="scientific">Paeniglutamicibacter antarcticus</name>
    <dbReference type="NCBI Taxonomy" id="494023"/>
    <lineage>
        <taxon>Bacteria</taxon>
        <taxon>Bacillati</taxon>
        <taxon>Actinomycetota</taxon>
        <taxon>Actinomycetes</taxon>
        <taxon>Micrococcales</taxon>
        <taxon>Micrococcaceae</taxon>
        <taxon>Paeniglutamicibacter</taxon>
    </lineage>
</organism>
<evidence type="ECO:0000259" key="2">
    <source>
        <dbReference type="Pfam" id="PF03795"/>
    </source>
</evidence>
<dbReference type="Pfam" id="PF03795">
    <property type="entry name" value="YCII"/>
    <property type="match status" value="1"/>
</dbReference>
<evidence type="ECO:0000313" key="4">
    <source>
        <dbReference type="Proteomes" id="UP001501257"/>
    </source>
</evidence>
<proteinExistence type="inferred from homology"/>
<dbReference type="RefSeq" id="WP_345467722.1">
    <property type="nucleotide sequence ID" value="NZ_BAABLK010000027.1"/>
</dbReference>
<feature type="domain" description="YCII-related" evidence="2">
    <location>
        <begin position="1"/>
        <end position="79"/>
    </location>
</feature>
<gene>
    <name evidence="3" type="ORF">GCM10025778_18210</name>
</gene>
<sequence>MQYMIMIYSQEFEAPSPQDPGLQEHLAPWAAFNQTHAASILGAGQLEPVATSTTIRRPFGGTGTIIDGPFAETKEVFGG</sequence>
<dbReference type="Gene3D" id="3.30.70.1060">
    <property type="entry name" value="Dimeric alpha+beta barrel"/>
    <property type="match status" value="1"/>
</dbReference>
<evidence type="ECO:0000313" key="3">
    <source>
        <dbReference type="EMBL" id="GAA5227288.1"/>
    </source>
</evidence>
<evidence type="ECO:0000256" key="1">
    <source>
        <dbReference type="ARBA" id="ARBA00007689"/>
    </source>
</evidence>
<comment type="similarity">
    <text evidence="1">Belongs to the YciI family.</text>
</comment>